<feature type="region of interest" description="Disordered" evidence="1">
    <location>
        <begin position="1"/>
        <end position="40"/>
    </location>
</feature>
<evidence type="ECO:0000313" key="3">
    <source>
        <dbReference type="Proteomes" id="UP001324287"/>
    </source>
</evidence>
<sequence>MSVELHAEDGAAVPAREPVQETGPRDRARPHVSGDLPTVLGTGPMFRRTVAGYDRFQVDTYVQWAEDELATADREREHLLAGHVRTRAELDQARALLSHSAAGGQLLTVSRRIGSMLAAAADEAQTIVAEAENHRSVASARAEVLAADAHRVLADAEQEAARRLHQATAEVAAMAAEAARLVADAERTGLDARAEAAARLATVRQVERRAAEGAEEIRRSAVADAEAARLVAREEVVGMLGVGREQRRRADVEAAAVRDRLDRDAAARRAVLLAEVADLEHRRDALRAELDRAARAAAAPPGSRPAGVRSPRVARRAHRPAHGGLGASRWPGRACGGPSPEAHGGLTAQGARSADRKTLPGHRVSSALSV</sequence>
<protein>
    <recommendedName>
        <fullName evidence="4">DivIVA protein</fullName>
    </recommendedName>
</protein>
<reference evidence="2 3" key="1">
    <citation type="submission" date="2023-12" db="EMBL/GenBank/DDBJ databases">
        <title>Blastococcus brunescens sp. nov., an actonobacterium isolated from sandstone collected in sahara desert.</title>
        <authorList>
            <person name="Gtari M."/>
            <person name="Ghodhbane F."/>
        </authorList>
    </citation>
    <scope>NUCLEOTIDE SEQUENCE [LARGE SCALE GENOMIC DNA]</scope>
    <source>
        <strain evidence="2 3">BMG 8361</strain>
    </source>
</reference>
<evidence type="ECO:0000313" key="2">
    <source>
        <dbReference type="EMBL" id="WRL66584.1"/>
    </source>
</evidence>
<evidence type="ECO:0000256" key="1">
    <source>
        <dbReference type="SAM" id="MobiDB-lite"/>
    </source>
</evidence>
<accession>A0ABZ1B765</accession>
<name>A0ABZ1B765_9ACTN</name>
<evidence type="ECO:0008006" key="4">
    <source>
        <dbReference type="Google" id="ProtNLM"/>
    </source>
</evidence>
<proteinExistence type="predicted"/>
<dbReference type="Proteomes" id="UP001324287">
    <property type="component" value="Chromosome"/>
</dbReference>
<dbReference type="EMBL" id="CP141261">
    <property type="protein sequence ID" value="WRL66584.1"/>
    <property type="molecule type" value="Genomic_DNA"/>
</dbReference>
<organism evidence="2 3">
    <name type="scientific">Blastococcus brunescens</name>
    <dbReference type="NCBI Taxonomy" id="1564165"/>
    <lineage>
        <taxon>Bacteria</taxon>
        <taxon>Bacillati</taxon>
        <taxon>Actinomycetota</taxon>
        <taxon>Actinomycetes</taxon>
        <taxon>Geodermatophilales</taxon>
        <taxon>Geodermatophilaceae</taxon>
        <taxon>Blastococcus</taxon>
    </lineage>
</organism>
<dbReference type="RefSeq" id="WP_324277896.1">
    <property type="nucleotide sequence ID" value="NZ_CP141261.1"/>
</dbReference>
<gene>
    <name evidence="2" type="ORF">U6N30_14985</name>
</gene>
<feature type="region of interest" description="Disordered" evidence="1">
    <location>
        <begin position="294"/>
        <end position="370"/>
    </location>
</feature>
<keyword evidence="3" id="KW-1185">Reference proteome</keyword>
<feature type="compositionally biased region" description="Basic residues" evidence="1">
    <location>
        <begin position="312"/>
        <end position="321"/>
    </location>
</feature>